<dbReference type="GO" id="GO:0003955">
    <property type="term" value="F:NAD(P)H dehydrogenase (quinone) activity"/>
    <property type="evidence" value="ECO:0007669"/>
    <property type="project" value="TreeGrafter"/>
</dbReference>
<organism evidence="2">
    <name type="scientific">mine drainage metagenome</name>
    <dbReference type="NCBI Taxonomy" id="410659"/>
    <lineage>
        <taxon>unclassified sequences</taxon>
        <taxon>metagenomes</taxon>
        <taxon>ecological metagenomes</taxon>
    </lineage>
</organism>
<feature type="non-terminal residue" evidence="2">
    <location>
        <position position="250"/>
    </location>
</feature>
<reference evidence="2" key="2">
    <citation type="journal article" date="2014" name="ISME J.">
        <title>Microbial stratification in low pH oxic and suboxic macroscopic growths along an acid mine drainage.</title>
        <authorList>
            <person name="Mendez-Garcia C."/>
            <person name="Mesa V."/>
            <person name="Sprenger R.R."/>
            <person name="Richter M."/>
            <person name="Diez M.S."/>
            <person name="Solano J."/>
            <person name="Bargiela R."/>
            <person name="Golyshina O.V."/>
            <person name="Manteca A."/>
            <person name="Ramos J.L."/>
            <person name="Gallego J.R."/>
            <person name="Llorente I."/>
            <person name="Martins Dos Santos V.A."/>
            <person name="Jensen O.N."/>
            <person name="Pelaez A.I."/>
            <person name="Sanchez J."/>
            <person name="Ferrer M."/>
        </authorList>
    </citation>
    <scope>NUCLEOTIDE SEQUENCE</scope>
</reference>
<gene>
    <name evidence="2" type="ORF">B1B_16899</name>
</gene>
<dbReference type="AlphaFoldDB" id="T1A140"/>
<sequence length="250" mass="26748">DSVERLEKLGVRVIGAPARFTGRNEVVGGGISVRARRIVIAAGSAAVIPPVRGIDEIGALTNETLFSLSRRPEHLLIVGGGPVGVEMAQAFRRLGSAVTLLQRGRLLPRDEPELVDMLRGRLASEGISIHQDAEITEISHGARGIVARYGSGGEVVGSHLLVAAGRQPRLAELALERAGVEYTSGGIRVDARLRTTNRRVFALGDVIGAPQFTHAAGYQAGIVIRNALFRLPAKVDYRALPWVTYCDPEL</sequence>
<dbReference type="PANTHER" id="PTHR43014">
    <property type="entry name" value="MERCURIC REDUCTASE"/>
    <property type="match status" value="1"/>
</dbReference>
<reference evidence="2" key="1">
    <citation type="submission" date="2013-08" db="EMBL/GenBank/DDBJ databases">
        <authorList>
            <person name="Mendez C."/>
            <person name="Richter M."/>
            <person name="Ferrer M."/>
            <person name="Sanchez J."/>
        </authorList>
    </citation>
    <scope>NUCLEOTIDE SEQUENCE</scope>
</reference>
<dbReference type="Gene3D" id="3.50.50.60">
    <property type="entry name" value="FAD/NAD(P)-binding domain"/>
    <property type="match status" value="1"/>
</dbReference>
<dbReference type="EMBL" id="AUZY01011268">
    <property type="protein sequence ID" value="EQD35535.1"/>
    <property type="molecule type" value="Genomic_DNA"/>
</dbReference>
<name>T1A140_9ZZZZ</name>
<accession>T1A140</accession>
<dbReference type="InterPro" id="IPR036188">
    <property type="entry name" value="FAD/NAD-bd_sf"/>
</dbReference>
<dbReference type="InterPro" id="IPR023753">
    <property type="entry name" value="FAD/NAD-binding_dom"/>
</dbReference>
<proteinExistence type="predicted"/>
<dbReference type="GO" id="GO:0050660">
    <property type="term" value="F:flavin adenine dinucleotide binding"/>
    <property type="evidence" value="ECO:0007669"/>
    <property type="project" value="TreeGrafter"/>
</dbReference>
<dbReference type="PRINTS" id="PR00411">
    <property type="entry name" value="PNDRDTASEI"/>
</dbReference>
<dbReference type="Pfam" id="PF07992">
    <property type="entry name" value="Pyr_redox_2"/>
    <property type="match status" value="1"/>
</dbReference>
<comment type="caution">
    <text evidence="2">The sequence shown here is derived from an EMBL/GenBank/DDBJ whole genome shotgun (WGS) entry which is preliminary data.</text>
</comment>
<evidence type="ECO:0000313" key="2">
    <source>
        <dbReference type="EMBL" id="EQD35535.1"/>
    </source>
</evidence>
<evidence type="ECO:0000259" key="1">
    <source>
        <dbReference type="Pfam" id="PF07992"/>
    </source>
</evidence>
<dbReference type="PRINTS" id="PR00368">
    <property type="entry name" value="FADPNR"/>
</dbReference>
<feature type="non-terminal residue" evidence="2">
    <location>
        <position position="1"/>
    </location>
</feature>
<dbReference type="SUPFAM" id="SSF51905">
    <property type="entry name" value="FAD/NAD(P)-binding domain"/>
    <property type="match status" value="1"/>
</dbReference>
<dbReference type="PANTHER" id="PTHR43014:SF2">
    <property type="entry name" value="MERCURIC REDUCTASE"/>
    <property type="match status" value="1"/>
</dbReference>
<protein>
    <submittedName>
        <fullName evidence="2">Pyridine nucleotide-disulfide oxidoreductase dimerization region</fullName>
    </submittedName>
</protein>
<feature type="domain" description="FAD/NAD(P)-binding" evidence="1">
    <location>
        <begin position="9"/>
        <end position="220"/>
    </location>
</feature>